<dbReference type="EMBL" id="UINC01099224">
    <property type="protein sequence ID" value="SVC58326.1"/>
    <property type="molecule type" value="Genomic_DNA"/>
</dbReference>
<protein>
    <submittedName>
        <fullName evidence="1">Uncharacterized protein</fullName>
    </submittedName>
</protein>
<sequence>PFPPEVLSALYTLSETVVEEEAAKSELGKKIYGSYKGFRDSIAKYHNITERAYINARHRD</sequence>
<reference evidence="1" key="1">
    <citation type="submission" date="2018-05" db="EMBL/GenBank/DDBJ databases">
        <authorList>
            <person name="Lanie J.A."/>
            <person name="Ng W.-L."/>
            <person name="Kazmierczak K.M."/>
            <person name="Andrzejewski T.M."/>
            <person name="Davidsen T.M."/>
            <person name="Wayne K.J."/>
            <person name="Tettelin H."/>
            <person name="Glass J.I."/>
            <person name="Rusch D."/>
            <person name="Podicherti R."/>
            <person name="Tsui H.-C.T."/>
            <person name="Winkler M.E."/>
        </authorList>
    </citation>
    <scope>NUCLEOTIDE SEQUENCE</scope>
</reference>
<organism evidence="1">
    <name type="scientific">marine metagenome</name>
    <dbReference type="NCBI Taxonomy" id="408172"/>
    <lineage>
        <taxon>unclassified sequences</taxon>
        <taxon>metagenomes</taxon>
        <taxon>ecological metagenomes</taxon>
    </lineage>
</organism>
<evidence type="ECO:0000313" key="1">
    <source>
        <dbReference type="EMBL" id="SVC58326.1"/>
    </source>
</evidence>
<proteinExistence type="predicted"/>
<gene>
    <name evidence="1" type="ORF">METZ01_LOCUS311180</name>
</gene>
<accession>A0A382NB99</accession>
<feature type="non-terminal residue" evidence="1">
    <location>
        <position position="1"/>
    </location>
</feature>
<name>A0A382NB99_9ZZZZ</name>
<dbReference type="AlphaFoldDB" id="A0A382NB99"/>